<dbReference type="AlphaFoldDB" id="A0AA39SNH6"/>
<reference evidence="2" key="2">
    <citation type="submission" date="2023-06" db="EMBL/GenBank/DDBJ databases">
        <authorList>
            <person name="Swenson N.G."/>
            <person name="Wegrzyn J.L."/>
            <person name="Mcevoy S.L."/>
        </authorList>
    </citation>
    <scope>NUCLEOTIDE SEQUENCE</scope>
    <source>
        <strain evidence="2">NS2018</strain>
        <tissue evidence="2">Leaf</tissue>
    </source>
</reference>
<organism evidence="2 3">
    <name type="scientific">Acer saccharum</name>
    <name type="common">Sugar maple</name>
    <dbReference type="NCBI Taxonomy" id="4024"/>
    <lineage>
        <taxon>Eukaryota</taxon>
        <taxon>Viridiplantae</taxon>
        <taxon>Streptophyta</taxon>
        <taxon>Embryophyta</taxon>
        <taxon>Tracheophyta</taxon>
        <taxon>Spermatophyta</taxon>
        <taxon>Magnoliopsida</taxon>
        <taxon>eudicotyledons</taxon>
        <taxon>Gunneridae</taxon>
        <taxon>Pentapetalae</taxon>
        <taxon>rosids</taxon>
        <taxon>malvids</taxon>
        <taxon>Sapindales</taxon>
        <taxon>Sapindaceae</taxon>
        <taxon>Hippocastanoideae</taxon>
        <taxon>Acereae</taxon>
        <taxon>Acer</taxon>
    </lineage>
</organism>
<keyword evidence="1" id="KW-0175">Coiled coil</keyword>
<keyword evidence="3" id="KW-1185">Reference proteome</keyword>
<comment type="caution">
    <text evidence="2">The sequence shown here is derived from an EMBL/GenBank/DDBJ whole genome shotgun (WGS) entry which is preliminary data.</text>
</comment>
<protein>
    <submittedName>
        <fullName evidence="2">Uncharacterized protein</fullName>
    </submittedName>
</protein>
<reference evidence="2" key="1">
    <citation type="journal article" date="2022" name="Plant J.">
        <title>Strategies of tolerance reflected in two North American maple genomes.</title>
        <authorList>
            <person name="McEvoy S.L."/>
            <person name="Sezen U.U."/>
            <person name="Trouern-Trend A."/>
            <person name="McMahon S.M."/>
            <person name="Schaberg P.G."/>
            <person name="Yang J."/>
            <person name="Wegrzyn J.L."/>
            <person name="Swenson N.G."/>
        </authorList>
    </citation>
    <scope>NUCLEOTIDE SEQUENCE</scope>
    <source>
        <strain evidence="2">NS2018</strain>
    </source>
</reference>
<evidence type="ECO:0000256" key="1">
    <source>
        <dbReference type="SAM" id="Coils"/>
    </source>
</evidence>
<evidence type="ECO:0000313" key="3">
    <source>
        <dbReference type="Proteomes" id="UP001168877"/>
    </source>
</evidence>
<evidence type="ECO:0000313" key="2">
    <source>
        <dbReference type="EMBL" id="KAK0593130.1"/>
    </source>
</evidence>
<proteinExistence type="predicted"/>
<dbReference type="Proteomes" id="UP001168877">
    <property type="component" value="Unassembled WGS sequence"/>
</dbReference>
<sequence>MFAEEELIPTKAESGLWYYQWIDEVGNLYPDKATIADILGTGDLTPSGDDGAELREADTATPDHLEHRFADVISAIEALREEVRKSERDRKESDKIRDEQLKELVRMIQTL</sequence>
<name>A0AA39SNH6_ACESA</name>
<gene>
    <name evidence="2" type="ORF">LWI29_031508</name>
</gene>
<feature type="coiled-coil region" evidence="1">
    <location>
        <begin position="69"/>
        <end position="96"/>
    </location>
</feature>
<dbReference type="EMBL" id="JAUESC010000380">
    <property type="protein sequence ID" value="KAK0593130.1"/>
    <property type="molecule type" value="Genomic_DNA"/>
</dbReference>
<accession>A0AA39SNH6</accession>